<dbReference type="EMBL" id="KN641611">
    <property type="protein sequence ID" value="KHN45985.1"/>
    <property type="molecule type" value="Genomic_DNA"/>
</dbReference>
<accession>A0A0B2SLW0</accession>
<proteinExistence type="predicted"/>
<sequence length="41" mass="4706">MGSVDDQIDFIMGDFFLLTPKLKVLHKLSQVALLQTDSRKR</sequence>
<protein>
    <submittedName>
        <fullName evidence="1">Uncharacterized protein</fullName>
    </submittedName>
</protein>
<name>A0A0B2SLW0_GLYSO</name>
<evidence type="ECO:0000313" key="1">
    <source>
        <dbReference type="EMBL" id="KHN45985.1"/>
    </source>
</evidence>
<dbReference type="AlphaFoldDB" id="A0A0B2SLW0"/>
<reference evidence="1" key="1">
    <citation type="submission" date="2014-07" db="EMBL/GenBank/DDBJ databases">
        <title>Identification of a novel salt tolerance gene in wild soybean by whole-genome sequencing.</title>
        <authorList>
            <person name="Lam H.-M."/>
            <person name="Qi X."/>
            <person name="Li M.-W."/>
            <person name="Liu X."/>
            <person name="Xie M."/>
            <person name="Ni M."/>
            <person name="Xu X."/>
        </authorList>
    </citation>
    <scope>NUCLEOTIDE SEQUENCE [LARGE SCALE GENOMIC DNA]</scope>
    <source>
        <tissue evidence="1">Root</tissue>
    </source>
</reference>
<gene>
    <name evidence="1" type="ORF">glysoja_030722</name>
</gene>
<dbReference type="Proteomes" id="UP000053555">
    <property type="component" value="Unassembled WGS sequence"/>
</dbReference>
<organism evidence="1">
    <name type="scientific">Glycine soja</name>
    <name type="common">Wild soybean</name>
    <dbReference type="NCBI Taxonomy" id="3848"/>
    <lineage>
        <taxon>Eukaryota</taxon>
        <taxon>Viridiplantae</taxon>
        <taxon>Streptophyta</taxon>
        <taxon>Embryophyta</taxon>
        <taxon>Tracheophyta</taxon>
        <taxon>Spermatophyta</taxon>
        <taxon>Magnoliopsida</taxon>
        <taxon>eudicotyledons</taxon>
        <taxon>Gunneridae</taxon>
        <taxon>Pentapetalae</taxon>
        <taxon>rosids</taxon>
        <taxon>fabids</taxon>
        <taxon>Fabales</taxon>
        <taxon>Fabaceae</taxon>
        <taxon>Papilionoideae</taxon>
        <taxon>50 kb inversion clade</taxon>
        <taxon>NPAAA clade</taxon>
        <taxon>indigoferoid/millettioid clade</taxon>
        <taxon>Phaseoleae</taxon>
        <taxon>Glycine</taxon>
        <taxon>Glycine subgen. Soja</taxon>
    </lineage>
</organism>